<dbReference type="Proteomes" id="UP001652740">
    <property type="component" value="Unplaced"/>
</dbReference>
<feature type="chain" id="PRO_5046646356" evidence="4">
    <location>
        <begin position="20"/>
        <end position="278"/>
    </location>
</feature>
<dbReference type="RefSeq" id="XP_031770385.2">
    <property type="nucleotide sequence ID" value="XM_031914525.2"/>
</dbReference>
<name>A0A6J3CF50_GALME</name>
<gene>
    <name evidence="6" type="primary">LOC116413767</name>
</gene>
<proteinExistence type="inferred from homology"/>
<sequence length="278" mass="31895">MKLLLAINVFLSSILITNAARILAVFVAPATSHQIVFRSLTLELARRGHELVVITPSPVFRKGQAPENYTEIDVTQKSREGWKKKPTPAGISKDSDAKVVLRNHIGVINKLFYEYLELEDVNEIIKDQNTKFDLLILEGWFRPSIAFAYKFDVPIIRFNSFGSGFSVYEDMGAFQHPVLNPNMFNPKPNDHTFWGRITTLYDNYIYTNMHKSKDNENDVLLRKHFGANIPSINELNMKVDILLVDVHRAWEMFIPTPPNLIHVGGIHINIERELPKVR</sequence>
<evidence type="ECO:0000256" key="4">
    <source>
        <dbReference type="SAM" id="SignalP"/>
    </source>
</evidence>
<dbReference type="InterPro" id="IPR050271">
    <property type="entry name" value="UDP-glycosyltransferase"/>
</dbReference>
<dbReference type="InParanoid" id="A0A6J3CF50"/>
<evidence type="ECO:0000256" key="1">
    <source>
        <dbReference type="ARBA" id="ARBA00009995"/>
    </source>
</evidence>
<evidence type="ECO:0000313" key="6">
    <source>
        <dbReference type="RefSeq" id="XP_031770385.2"/>
    </source>
</evidence>
<dbReference type="PANTHER" id="PTHR48043">
    <property type="entry name" value="EG:EG0003.4 PROTEIN-RELATED"/>
    <property type="match status" value="1"/>
</dbReference>
<evidence type="ECO:0000256" key="2">
    <source>
        <dbReference type="ARBA" id="ARBA00022676"/>
    </source>
</evidence>
<dbReference type="Gene3D" id="3.40.50.2000">
    <property type="entry name" value="Glycogen Phosphorylase B"/>
    <property type="match status" value="1"/>
</dbReference>
<dbReference type="GO" id="GO:0008194">
    <property type="term" value="F:UDP-glycosyltransferase activity"/>
    <property type="evidence" value="ECO:0007669"/>
    <property type="project" value="InterPro"/>
</dbReference>
<dbReference type="KEGG" id="gmw:116413767"/>
<evidence type="ECO:0000256" key="3">
    <source>
        <dbReference type="ARBA" id="ARBA00022679"/>
    </source>
</evidence>
<evidence type="ECO:0000313" key="5">
    <source>
        <dbReference type="Proteomes" id="UP001652740"/>
    </source>
</evidence>
<dbReference type="InterPro" id="IPR002213">
    <property type="entry name" value="UDP_glucos_trans"/>
</dbReference>
<keyword evidence="5" id="KW-1185">Reference proteome</keyword>
<dbReference type="Pfam" id="PF00201">
    <property type="entry name" value="UDPGT"/>
    <property type="match status" value="1"/>
</dbReference>
<feature type="signal peptide" evidence="4">
    <location>
        <begin position="1"/>
        <end position="19"/>
    </location>
</feature>
<dbReference type="AlphaFoldDB" id="A0A6J3CF50"/>
<dbReference type="GeneID" id="116413767"/>
<keyword evidence="2" id="KW-0328">Glycosyltransferase</keyword>
<organism evidence="5 6">
    <name type="scientific">Galleria mellonella</name>
    <name type="common">Greater wax moth</name>
    <dbReference type="NCBI Taxonomy" id="7137"/>
    <lineage>
        <taxon>Eukaryota</taxon>
        <taxon>Metazoa</taxon>
        <taxon>Ecdysozoa</taxon>
        <taxon>Arthropoda</taxon>
        <taxon>Hexapoda</taxon>
        <taxon>Insecta</taxon>
        <taxon>Pterygota</taxon>
        <taxon>Neoptera</taxon>
        <taxon>Endopterygota</taxon>
        <taxon>Lepidoptera</taxon>
        <taxon>Glossata</taxon>
        <taxon>Ditrysia</taxon>
        <taxon>Pyraloidea</taxon>
        <taxon>Pyralidae</taxon>
        <taxon>Galleriinae</taxon>
        <taxon>Galleria</taxon>
    </lineage>
</organism>
<dbReference type="SUPFAM" id="SSF53756">
    <property type="entry name" value="UDP-Glycosyltransferase/glycogen phosphorylase"/>
    <property type="match status" value="1"/>
</dbReference>
<dbReference type="PANTHER" id="PTHR48043:SF145">
    <property type="entry name" value="FI06409P-RELATED"/>
    <property type="match status" value="1"/>
</dbReference>
<reference evidence="6" key="1">
    <citation type="submission" date="2025-08" db="UniProtKB">
        <authorList>
            <consortium name="RefSeq"/>
        </authorList>
    </citation>
    <scope>IDENTIFICATION</scope>
    <source>
        <tissue evidence="6">Whole larvae</tissue>
    </source>
</reference>
<comment type="similarity">
    <text evidence="1">Belongs to the UDP-glycosyltransferase family.</text>
</comment>
<keyword evidence="4" id="KW-0732">Signal</keyword>
<protein>
    <submittedName>
        <fullName evidence="6">UDP-glucosyltransferase 2-like</fullName>
    </submittedName>
</protein>
<keyword evidence="3" id="KW-0808">Transferase</keyword>
<accession>A0A6J3CF50</accession>